<protein>
    <submittedName>
        <fullName evidence="1">Uncharacterized protein</fullName>
    </submittedName>
</protein>
<dbReference type="Proteomes" id="UP001302120">
    <property type="component" value="Unassembled WGS sequence"/>
</dbReference>
<dbReference type="EMBL" id="JAYGHG010000001">
    <property type="protein sequence ID" value="MEA5579816.1"/>
    <property type="molecule type" value="Genomic_DNA"/>
</dbReference>
<name>A0ABU5UA28_9CYAN</name>
<accession>A0ABU5UA28</accession>
<reference evidence="1 2" key="1">
    <citation type="submission" date="2023-12" db="EMBL/GenBank/DDBJ databases">
        <title>Baltic Sea Cyanobacteria.</title>
        <authorList>
            <person name="Delbaje E."/>
            <person name="Fewer D.P."/>
            <person name="Shishido T.K."/>
        </authorList>
    </citation>
    <scope>NUCLEOTIDE SEQUENCE [LARGE SCALE GENOMIC DNA]</scope>
    <source>
        <strain evidence="1 2">UHCC-0300</strain>
    </source>
</reference>
<comment type="caution">
    <text evidence="1">The sequence shown here is derived from an EMBL/GenBank/DDBJ whole genome shotgun (WGS) entry which is preliminary data.</text>
</comment>
<proteinExistence type="predicted"/>
<evidence type="ECO:0000313" key="1">
    <source>
        <dbReference type="EMBL" id="MEA5579816.1"/>
    </source>
</evidence>
<organism evidence="1 2">
    <name type="scientific">Nodularia harveyana UHCC-0300</name>
    <dbReference type="NCBI Taxonomy" id="2974287"/>
    <lineage>
        <taxon>Bacteria</taxon>
        <taxon>Bacillati</taxon>
        <taxon>Cyanobacteriota</taxon>
        <taxon>Cyanophyceae</taxon>
        <taxon>Nostocales</taxon>
        <taxon>Nodulariaceae</taxon>
        <taxon>Nodularia</taxon>
    </lineage>
</organism>
<gene>
    <name evidence="1" type="ORF">VB620_00495</name>
</gene>
<evidence type="ECO:0000313" key="2">
    <source>
        <dbReference type="Proteomes" id="UP001302120"/>
    </source>
</evidence>
<dbReference type="RefSeq" id="WP_323194162.1">
    <property type="nucleotide sequence ID" value="NZ_JAYGHG010000001.1"/>
</dbReference>
<sequence>MPLPDYIDNRTHILQAVLKTIIKDERQLTLDIATGFFRIEAWVRLEAAMNQLTDFHLLLGRDPTIRPAKSDRIDLIRDS</sequence>
<keyword evidence="2" id="KW-1185">Reference proteome</keyword>